<dbReference type="Pfam" id="PF02709">
    <property type="entry name" value="Glyco_transf_7C"/>
    <property type="match status" value="1"/>
</dbReference>
<organism evidence="4 5">
    <name type="scientific">Eubacterium plexicaudatum ASF492</name>
    <dbReference type="NCBI Taxonomy" id="1235802"/>
    <lineage>
        <taxon>Bacteria</taxon>
        <taxon>Bacillati</taxon>
        <taxon>Bacillota</taxon>
        <taxon>Clostridia</taxon>
        <taxon>Eubacteriales</taxon>
        <taxon>Eubacteriaceae</taxon>
        <taxon>Eubacterium</taxon>
    </lineage>
</organism>
<dbReference type="eggNOG" id="COG1216">
    <property type="taxonomic scope" value="Bacteria"/>
</dbReference>
<keyword evidence="1" id="KW-0808">Transferase</keyword>
<dbReference type="PANTHER" id="PTHR43179:SF7">
    <property type="entry name" value="RHAMNOSYLTRANSFERASE WBBL"/>
    <property type="match status" value="1"/>
</dbReference>
<evidence type="ECO:0000259" key="3">
    <source>
        <dbReference type="Pfam" id="PF02709"/>
    </source>
</evidence>
<dbReference type="InterPro" id="IPR001173">
    <property type="entry name" value="Glyco_trans_2-like"/>
</dbReference>
<gene>
    <name evidence="4" type="ORF">C823_04433</name>
</gene>
<feature type="domain" description="Galactosyltransferase C-terminal" evidence="3">
    <location>
        <begin position="263"/>
        <end position="325"/>
    </location>
</feature>
<evidence type="ECO:0000259" key="2">
    <source>
        <dbReference type="Pfam" id="PF00535"/>
    </source>
</evidence>
<dbReference type="CDD" id="cd04186">
    <property type="entry name" value="GT_2_like_c"/>
    <property type="match status" value="1"/>
</dbReference>
<dbReference type="AlphaFoldDB" id="N2A0D0"/>
<sequence>MSSEYDVSIIIINYNGRRFIDPLFQSLRNMRADGIRHEIIVVNNGDEDHSISYLKENYGDMKHLKIVETGGNLGYAGGNNAGVRHAKGKYVVFLNNDTAVDPDWLLNLYDFMQEHPACGMVNAKLLFFYDFVSIRFTTTDKIFLSKKFRINGKDYLAESKFCKNLLYESERLVCFGHSEIAIPLLDGCQDTTIECFCQDTAGTENTITCCGKNAVPIHNKSVAIRLRSSEIRRNQYSLVQNAGNALNSHYDGYDLGFGEKDSEKFDQACEITGGCGASIMMLKEDFERCGGFDEKFFMYYEDMDLSFRLKKLGKTIMFCPKAVVRHFHTGSSGEWSPFFCYQVSRNKLLFVWKNISKGKFTYYLMRQIVIALVKKNRYQLRGCLDAVRIGVMKKDVKFYDKQKEQ</sequence>
<dbReference type="GO" id="GO:0016740">
    <property type="term" value="F:transferase activity"/>
    <property type="evidence" value="ECO:0007669"/>
    <property type="project" value="UniProtKB-KW"/>
</dbReference>
<dbReference type="PANTHER" id="PTHR43179">
    <property type="entry name" value="RHAMNOSYLTRANSFERASE WBBL"/>
    <property type="match status" value="1"/>
</dbReference>
<evidence type="ECO:0000313" key="4">
    <source>
        <dbReference type="EMBL" id="EMZ21616.1"/>
    </source>
</evidence>
<evidence type="ECO:0000256" key="1">
    <source>
        <dbReference type="ARBA" id="ARBA00022679"/>
    </source>
</evidence>
<feature type="domain" description="Glycosyltransferase 2-like" evidence="2">
    <location>
        <begin position="8"/>
        <end position="121"/>
    </location>
</feature>
<accession>N2A0D0</accession>
<dbReference type="SUPFAM" id="SSF53448">
    <property type="entry name" value="Nucleotide-diphospho-sugar transferases"/>
    <property type="match status" value="1"/>
</dbReference>
<evidence type="ECO:0008006" key="6">
    <source>
        <dbReference type="Google" id="ProtNLM"/>
    </source>
</evidence>
<evidence type="ECO:0000313" key="5">
    <source>
        <dbReference type="Proteomes" id="UP000012589"/>
    </source>
</evidence>
<dbReference type="InterPro" id="IPR027791">
    <property type="entry name" value="Galactosyl_T_C"/>
</dbReference>
<dbReference type="HOGENOM" id="CLU_023845_0_1_9"/>
<name>N2A0D0_9FIRM</name>
<dbReference type="EMBL" id="AQFT01000129">
    <property type="protein sequence ID" value="EMZ21616.1"/>
    <property type="molecule type" value="Genomic_DNA"/>
</dbReference>
<protein>
    <recommendedName>
        <fullName evidence="6">Glycosyltransferase 2-like domain-containing protein</fullName>
    </recommendedName>
</protein>
<dbReference type="Pfam" id="PF00535">
    <property type="entry name" value="Glycos_transf_2"/>
    <property type="match status" value="1"/>
</dbReference>
<dbReference type="Proteomes" id="UP000012589">
    <property type="component" value="Unassembled WGS sequence"/>
</dbReference>
<proteinExistence type="predicted"/>
<comment type="caution">
    <text evidence="4">The sequence shown here is derived from an EMBL/GenBank/DDBJ whole genome shotgun (WGS) entry which is preliminary data.</text>
</comment>
<dbReference type="Gene3D" id="3.90.550.10">
    <property type="entry name" value="Spore Coat Polysaccharide Biosynthesis Protein SpsA, Chain A"/>
    <property type="match status" value="2"/>
</dbReference>
<dbReference type="InterPro" id="IPR029044">
    <property type="entry name" value="Nucleotide-diphossugar_trans"/>
</dbReference>
<dbReference type="STRING" id="1235802.C823_04433"/>
<dbReference type="PATRIC" id="fig|1235802.3.peg.4714"/>
<reference evidence="4 5" key="1">
    <citation type="journal article" date="2014" name="Genome Announc.">
        <title>Draft genome sequences of the altered schaedler flora, a defined bacterial community from gnotobiotic mice.</title>
        <authorList>
            <person name="Wannemuehler M.J."/>
            <person name="Overstreet A.M."/>
            <person name="Ward D.V."/>
            <person name="Phillips G.J."/>
        </authorList>
    </citation>
    <scope>NUCLEOTIDE SEQUENCE [LARGE SCALE GENOMIC DNA]</scope>
    <source>
        <strain evidence="4 5">ASF492</strain>
    </source>
</reference>
<keyword evidence="5" id="KW-1185">Reference proteome</keyword>